<reference evidence="3" key="1">
    <citation type="journal article" date="2023" name="Mol. Phylogenet. Evol.">
        <title>Genome-scale phylogeny and comparative genomics of the fungal order Sordariales.</title>
        <authorList>
            <person name="Hensen N."/>
            <person name="Bonometti L."/>
            <person name="Westerberg I."/>
            <person name="Brannstrom I.O."/>
            <person name="Guillou S."/>
            <person name="Cros-Aarteil S."/>
            <person name="Calhoun S."/>
            <person name="Haridas S."/>
            <person name="Kuo A."/>
            <person name="Mondo S."/>
            <person name="Pangilinan J."/>
            <person name="Riley R."/>
            <person name="LaButti K."/>
            <person name="Andreopoulos B."/>
            <person name="Lipzen A."/>
            <person name="Chen C."/>
            <person name="Yan M."/>
            <person name="Daum C."/>
            <person name="Ng V."/>
            <person name="Clum A."/>
            <person name="Steindorff A."/>
            <person name="Ohm R.A."/>
            <person name="Martin F."/>
            <person name="Silar P."/>
            <person name="Natvig D.O."/>
            <person name="Lalanne C."/>
            <person name="Gautier V."/>
            <person name="Ament-Velasquez S.L."/>
            <person name="Kruys A."/>
            <person name="Hutchinson M.I."/>
            <person name="Powell A.J."/>
            <person name="Barry K."/>
            <person name="Miller A.N."/>
            <person name="Grigoriev I.V."/>
            <person name="Debuchy R."/>
            <person name="Gladieux P."/>
            <person name="Hiltunen Thoren M."/>
            <person name="Johannesson H."/>
        </authorList>
    </citation>
    <scope>NUCLEOTIDE SEQUENCE</scope>
    <source>
        <strain evidence="3">CBS 168.71</strain>
    </source>
</reference>
<feature type="region of interest" description="Disordered" evidence="1">
    <location>
        <begin position="33"/>
        <end position="57"/>
    </location>
</feature>
<dbReference type="PANTHER" id="PTHR33112">
    <property type="entry name" value="DOMAIN PROTEIN, PUTATIVE-RELATED"/>
    <property type="match status" value="1"/>
</dbReference>
<evidence type="ECO:0000313" key="3">
    <source>
        <dbReference type="EMBL" id="KAK3291002.1"/>
    </source>
</evidence>
<name>A0AAE0LMW3_9PEZI</name>
<protein>
    <submittedName>
        <fullName evidence="3">Heterokaryon incompatibility protein-domain-containing protein</fullName>
    </submittedName>
</protein>
<dbReference type="AlphaFoldDB" id="A0AAE0LMW3"/>
<dbReference type="Pfam" id="PF06985">
    <property type="entry name" value="HET"/>
    <property type="match status" value="1"/>
</dbReference>
<sequence>MPPFTLTTTYQQRLTRVPLAYTMPKRDRFRDLLSTVPRPWKQKQERRTRGDEETEPPQELAAICEECRNLDPNDSEFNDLYVWSSPPSGEPPSTCRFCQFIYDAVTAMVPSFASEAQIHASVESVPAQNRIDLRFGGRLAVHVYNAPALVPDRQRQPLAGNTRKENESFAFVLEQIQNCKQNHAVCSQRSPTFQPTRLIHCAGKTGSLRLVELDPITEISCPVEYVALSYCWGASASFKTTRENIDQHRKGFEVSELPKSLQDAIEVAKKLNVEYIWIDAICIVQGDAADWERESGMMADVYGNACVTIAALSASSVADGFLHLKRNPLQISRSWSDDHGATTALVAQEKVRTGLHVSTLRNNWSPTMGTQQGDFDPVQTRGWCFQEEILSNRYVAFSRQEMQWSCRATSTCQCGSLDHGESTGPLRQAPSIQDDPFGFWAEMLPFYTQRNLSYPHDRLPAISGLARTIQRCTSADYVAGIWLQDLKRSLNWKLQDDINTCPSTYRAPSFSWASIDSPIFMYTTSDLLPDIVSVVSWDVEPKRQDPFGELKHASLTLNGFVHTATLRHRSETSDGFEFRVNIASEAAVLDDDTHLVKFETKSSDGTEMWSVRRSDKEVKHVKGEWGPGVAVLALCLAVSEKAAEFIILGQSPHDATKLERIGSARFTAVTPSYVDFANEVTRDCYRQTITLV</sequence>
<proteinExistence type="predicted"/>
<dbReference type="PANTHER" id="PTHR33112:SF16">
    <property type="entry name" value="HETEROKARYON INCOMPATIBILITY DOMAIN-CONTAINING PROTEIN"/>
    <property type="match status" value="1"/>
</dbReference>
<dbReference type="Proteomes" id="UP001278766">
    <property type="component" value="Unassembled WGS sequence"/>
</dbReference>
<accession>A0AAE0LMW3</accession>
<dbReference type="InterPro" id="IPR010730">
    <property type="entry name" value="HET"/>
</dbReference>
<keyword evidence="4" id="KW-1185">Reference proteome</keyword>
<dbReference type="RefSeq" id="XP_062654516.1">
    <property type="nucleotide sequence ID" value="XM_062801411.1"/>
</dbReference>
<evidence type="ECO:0000259" key="2">
    <source>
        <dbReference type="Pfam" id="PF06985"/>
    </source>
</evidence>
<dbReference type="EMBL" id="JAUEPN010000011">
    <property type="protein sequence ID" value="KAK3291002.1"/>
    <property type="molecule type" value="Genomic_DNA"/>
</dbReference>
<dbReference type="GeneID" id="87838359"/>
<reference evidence="3" key="2">
    <citation type="submission" date="2023-06" db="EMBL/GenBank/DDBJ databases">
        <authorList>
            <consortium name="Lawrence Berkeley National Laboratory"/>
            <person name="Haridas S."/>
            <person name="Hensen N."/>
            <person name="Bonometti L."/>
            <person name="Westerberg I."/>
            <person name="Brannstrom I.O."/>
            <person name="Guillou S."/>
            <person name="Cros-Aarteil S."/>
            <person name="Calhoun S."/>
            <person name="Kuo A."/>
            <person name="Mondo S."/>
            <person name="Pangilinan J."/>
            <person name="Riley R."/>
            <person name="Labutti K."/>
            <person name="Andreopoulos B."/>
            <person name="Lipzen A."/>
            <person name="Chen C."/>
            <person name="Yanf M."/>
            <person name="Daum C."/>
            <person name="Ng V."/>
            <person name="Clum A."/>
            <person name="Steindorff A."/>
            <person name="Ohm R."/>
            <person name="Martin F."/>
            <person name="Silar P."/>
            <person name="Natvig D."/>
            <person name="Lalanne C."/>
            <person name="Gautier V."/>
            <person name="Ament-Velasquez S.L."/>
            <person name="Kruys A."/>
            <person name="Hutchinson M.I."/>
            <person name="Powell A.J."/>
            <person name="Barry K."/>
            <person name="Miller A.N."/>
            <person name="Grigoriev I.V."/>
            <person name="Debuchy R."/>
            <person name="Gladieux P."/>
            <person name="Thoren M.H."/>
            <person name="Johannesson H."/>
        </authorList>
    </citation>
    <scope>NUCLEOTIDE SEQUENCE</scope>
    <source>
        <strain evidence="3">CBS 168.71</strain>
    </source>
</reference>
<feature type="compositionally biased region" description="Basic and acidic residues" evidence="1">
    <location>
        <begin position="42"/>
        <end position="51"/>
    </location>
</feature>
<evidence type="ECO:0000256" key="1">
    <source>
        <dbReference type="SAM" id="MobiDB-lite"/>
    </source>
</evidence>
<organism evidence="3 4">
    <name type="scientific">Chaetomium fimeti</name>
    <dbReference type="NCBI Taxonomy" id="1854472"/>
    <lineage>
        <taxon>Eukaryota</taxon>
        <taxon>Fungi</taxon>
        <taxon>Dikarya</taxon>
        <taxon>Ascomycota</taxon>
        <taxon>Pezizomycotina</taxon>
        <taxon>Sordariomycetes</taxon>
        <taxon>Sordariomycetidae</taxon>
        <taxon>Sordariales</taxon>
        <taxon>Chaetomiaceae</taxon>
        <taxon>Chaetomium</taxon>
    </lineage>
</organism>
<comment type="caution">
    <text evidence="3">The sequence shown here is derived from an EMBL/GenBank/DDBJ whole genome shotgun (WGS) entry which is preliminary data.</text>
</comment>
<evidence type="ECO:0000313" key="4">
    <source>
        <dbReference type="Proteomes" id="UP001278766"/>
    </source>
</evidence>
<gene>
    <name evidence="3" type="ORF">B0H64DRAFT_349783</name>
</gene>
<feature type="domain" description="Heterokaryon incompatibility" evidence="2">
    <location>
        <begin position="225"/>
        <end position="387"/>
    </location>
</feature>